<dbReference type="SMART" id="SM00166">
    <property type="entry name" value="UBX"/>
    <property type="match status" value="1"/>
</dbReference>
<dbReference type="PROSITE" id="PS50033">
    <property type="entry name" value="UBX"/>
    <property type="match status" value="1"/>
</dbReference>
<dbReference type="SUPFAM" id="SSF54236">
    <property type="entry name" value="Ubiquitin-like"/>
    <property type="match status" value="1"/>
</dbReference>
<dbReference type="eggNOG" id="KOG2086">
    <property type="taxonomic scope" value="Eukaryota"/>
</dbReference>
<keyword evidence="1" id="KW-0833">Ubl conjugation pathway</keyword>
<dbReference type="SUPFAM" id="SSF46934">
    <property type="entry name" value="UBA-like"/>
    <property type="match status" value="1"/>
</dbReference>
<dbReference type="InterPro" id="IPR029071">
    <property type="entry name" value="Ubiquitin-like_domsf"/>
</dbReference>
<dbReference type="FunCoup" id="B9SH50">
    <property type="interactions" value="2899"/>
</dbReference>
<dbReference type="FunFam" id="3.30.420.210:FF:000005">
    <property type="entry name" value="Plant UBX domain-containing protein 4"/>
    <property type="match status" value="1"/>
</dbReference>
<evidence type="ECO:0000313" key="6">
    <source>
        <dbReference type="Proteomes" id="UP000008311"/>
    </source>
</evidence>
<dbReference type="SUPFAM" id="SSF102848">
    <property type="entry name" value="NSFL1 (p97 ATPase) cofactor p47, SEP domain"/>
    <property type="match status" value="1"/>
</dbReference>
<feature type="compositionally biased region" description="Polar residues" evidence="2">
    <location>
        <begin position="317"/>
        <end position="334"/>
    </location>
</feature>
<dbReference type="FunFam" id="3.10.20.90:FF:000179">
    <property type="entry name" value="Plant UBX domain-containing protein 4"/>
    <property type="match status" value="1"/>
</dbReference>
<dbReference type="SMART" id="SM00553">
    <property type="entry name" value="SEP"/>
    <property type="match status" value="1"/>
</dbReference>
<accession>B9SH50</accession>
<proteinExistence type="predicted"/>
<dbReference type="PANTHER" id="PTHR23333">
    <property type="entry name" value="UBX DOMAIN CONTAINING PROTEIN"/>
    <property type="match status" value="1"/>
</dbReference>
<dbReference type="FunFam" id="1.10.8.10:FF:000020">
    <property type="entry name" value="NSFL1 (p97) cofactor (p47)"/>
    <property type="match status" value="1"/>
</dbReference>
<dbReference type="CDD" id="cd01770">
    <property type="entry name" value="UBX_UBXN2"/>
    <property type="match status" value="1"/>
</dbReference>
<dbReference type="Gene3D" id="3.10.20.90">
    <property type="entry name" value="Phosphatidylinositol 3-kinase Catalytic Subunit, Chain A, domain 1"/>
    <property type="match status" value="1"/>
</dbReference>
<dbReference type="GO" id="GO:0051117">
    <property type="term" value="F:ATPase binding"/>
    <property type="evidence" value="ECO:0007669"/>
    <property type="project" value="UniProtKB-ARBA"/>
</dbReference>
<dbReference type="KEGG" id="rcu:8282544"/>
<dbReference type="STRING" id="3988.B9SH50"/>
<feature type="compositionally biased region" description="Acidic residues" evidence="2">
    <location>
        <begin position="157"/>
        <end position="167"/>
    </location>
</feature>
<gene>
    <name evidence="5" type="ORF">RCOM_1116820</name>
</gene>
<dbReference type="Pfam" id="PF00789">
    <property type="entry name" value="UBX"/>
    <property type="match status" value="1"/>
</dbReference>
<dbReference type="PROSITE" id="PS51399">
    <property type="entry name" value="SEP"/>
    <property type="match status" value="1"/>
</dbReference>
<feature type="compositionally biased region" description="Low complexity" evidence="2">
    <location>
        <begin position="54"/>
        <end position="106"/>
    </location>
</feature>
<feature type="region of interest" description="Disordered" evidence="2">
    <location>
        <begin position="300"/>
        <end position="335"/>
    </location>
</feature>
<dbReference type="Pfam" id="PF14555">
    <property type="entry name" value="UBA_4"/>
    <property type="match status" value="1"/>
</dbReference>
<evidence type="ECO:0000259" key="3">
    <source>
        <dbReference type="PROSITE" id="PS50033"/>
    </source>
</evidence>
<evidence type="ECO:0000259" key="4">
    <source>
        <dbReference type="PROSITE" id="PS51399"/>
    </source>
</evidence>
<dbReference type="GO" id="GO:0005634">
    <property type="term" value="C:nucleus"/>
    <property type="evidence" value="ECO:0000318"/>
    <property type="project" value="GO_Central"/>
</dbReference>
<dbReference type="GO" id="GO:0007030">
    <property type="term" value="P:Golgi organization"/>
    <property type="evidence" value="ECO:0000318"/>
    <property type="project" value="GO_Central"/>
</dbReference>
<dbReference type="PANTHER" id="PTHR23333:SF45">
    <property type="entry name" value="PLANT UBX DOMAIN-CONTAINING PROTEIN 4-LIKE"/>
    <property type="match status" value="1"/>
</dbReference>
<feature type="domain" description="SEP" evidence="4">
    <location>
        <begin position="237"/>
        <end position="301"/>
    </location>
</feature>
<evidence type="ECO:0000256" key="1">
    <source>
        <dbReference type="ARBA" id="ARBA00022786"/>
    </source>
</evidence>
<dbReference type="GO" id="GO:0000045">
    <property type="term" value="P:autophagosome assembly"/>
    <property type="evidence" value="ECO:0000318"/>
    <property type="project" value="GO_Central"/>
</dbReference>
<dbReference type="InParanoid" id="B9SH50"/>
<dbReference type="GO" id="GO:0043161">
    <property type="term" value="P:proteasome-mediated ubiquitin-dependent protein catabolic process"/>
    <property type="evidence" value="ECO:0000318"/>
    <property type="project" value="GO_Central"/>
</dbReference>
<feature type="domain" description="UBX" evidence="3">
    <location>
        <begin position="348"/>
        <end position="425"/>
    </location>
</feature>
<dbReference type="CDD" id="cd14349">
    <property type="entry name" value="UBA_CF106"/>
    <property type="match status" value="1"/>
</dbReference>
<sequence length="426" mass="46371">MDNTTEAEAPNAALINSFCEITSSSKEEAIFFLESHQWNLDSAVSTFLDDDNDNTNTNSNNSINNNIDPVSAPSTRPSNSLSSSPSPESHSPNYSPSLSPSRSRSPSPSPAAPYRLRSRRKKPAKSAASAGGSKTRRGGVRTLADLNHAPDARSASDDDDDDYEPEEYYTGGQKSGMLVQDPTKPYDADAIFDQARHLGVERPVDNLHSSSSSRSFTGTGRLLSGETVPSAPQPSQAVNHNVTFWRNGFTVNDGPLRRFDDPSNAAFLESIKKSECPFELQPADGRSQVHLDLMRREENYYEPKKRQTSFQGVGRTLGSSSGTATDPASPTVSLKTPPLPSVGLVVDSSLPTTSIQLRLADGTRMVSRFNLHHTIRDIRDFIEASRPGGERNYQLQTMGFPPKQLIDPEQTIEAAGIANSVVIQKF</sequence>
<dbReference type="InterPro" id="IPR039517">
    <property type="entry name" value="C6orf106_UBA-like"/>
</dbReference>
<dbReference type="GO" id="GO:0031468">
    <property type="term" value="P:nuclear membrane reassembly"/>
    <property type="evidence" value="ECO:0000318"/>
    <property type="project" value="GO_Central"/>
</dbReference>
<reference evidence="6" key="1">
    <citation type="journal article" date="2010" name="Nat. Biotechnol.">
        <title>Draft genome sequence of the oilseed species Ricinus communis.</title>
        <authorList>
            <person name="Chan A.P."/>
            <person name="Crabtree J."/>
            <person name="Zhao Q."/>
            <person name="Lorenzi H."/>
            <person name="Orvis J."/>
            <person name="Puiu D."/>
            <person name="Melake-Berhan A."/>
            <person name="Jones K.M."/>
            <person name="Redman J."/>
            <person name="Chen G."/>
            <person name="Cahoon E.B."/>
            <person name="Gedil M."/>
            <person name="Stanke M."/>
            <person name="Haas B.J."/>
            <person name="Wortman J.R."/>
            <person name="Fraser-Liggett C.M."/>
            <person name="Ravel J."/>
            <person name="Rabinowicz P.D."/>
        </authorList>
    </citation>
    <scope>NUCLEOTIDE SEQUENCE [LARGE SCALE GENOMIC DNA]</scope>
    <source>
        <strain evidence="6">cv. Hale</strain>
    </source>
</reference>
<dbReference type="Gene3D" id="1.10.8.10">
    <property type="entry name" value="DNA helicase RuvA subunit, C-terminal domain"/>
    <property type="match status" value="1"/>
</dbReference>
<dbReference type="OrthoDB" id="25887at2759"/>
<dbReference type="Gene3D" id="3.30.420.210">
    <property type="entry name" value="SEP domain"/>
    <property type="match status" value="1"/>
</dbReference>
<dbReference type="GO" id="GO:0061025">
    <property type="term" value="P:membrane fusion"/>
    <property type="evidence" value="ECO:0000318"/>
    <property type="project" value="GO_Central"/>
</dbReference>
<dbReference type="Proteomes" id="UP000008311">
    <property type="component" value="Unassembled WGS sequence"/>
</dbReference>
<dbReference type="InterPro" id="IPR009060">
    <property type="entry name" value="UBA-like_sf"/>
</dbReference>
<name>B9SH50_RICCO</name>
<feature type="region of interest" description="Disordered" evidence="2">
    <location>
        <begin position="51"/>
        <end position="183"/>
    </location>
</feature>
<protein>
    <submittedName>
        <fullName evidence="5">UBX domain-containing protein, putative</fullName>
    </submittedName>
</protein>
<evidence type="ECO:0000256" key="2">
    <source>
        <dbReference type="SAM" id="MobiDB-lite"/>
    </source>
</evidence>
<keyword evidence="6" id="KW-1185">Reference proteome</keyword>
<dbReference type="EMBL" id="EQ973960">
    <property type="protein sequence ID" value="EEF37052.1"/>
    <property type="molecule type" value="Genomic_DNA"/>
</dbReference>
<dbReference type="GO" id="GO:0005829">
    <property type="term" value="C:cytosol"/>
    <property type="evidence" value="ECO:0000318"/>
    <property type="project" value="GO_Central"/>
</dbReference>
<dbReference type="InterPro" id="IPR012989">
    <property type="entry name" value="SEP_domain"/>
</dbReference>
<feature type="region of interest" description="Disordered" evidence="2">
    <location>
        <begin position="202"/>
        <end position="236"/>
    </location>
</feature>
<dbReference type="AlphaFoldDB" id="B9SH50"/>
<dbReference type="GO" id="GO:0043130">
    <property type="term" value="F:ubiquitin binding"/>
    <property type="evidence" value="ECO:0000318"/>
    <property type="project" value="GO_Central"/>
</dbReference>
<dbReference type="InterPro" id="IPR001012">
    <property type="entry name" value="UBX_dom"/>
</dbReference>
<dbReference type="Pfam" id="PF08059">
    <property type="entry name" value="SEP"/>
    <property type="match status" value="1"/>
</dbReference>
<dbReference type="InterPro" id="IPR036241">
    <property type="entry name" value="NSFL1C_SEP_dom_sf"/>
</dbReference>
<organism evidence="5 6">
    <name type="scientific">Ricinus communis</name>
    <name type="common">Castor bean</name>
    <dbReference type="NCBI Taxonomy" id="3988"/>
    <lineage>
        <taxon>Eukaryota</taxon>
        <taxon>Viridiplantae</taxon>
        <taxon>Streptophyta</taxon>
        <taxon>Embryophyta</taxon>
        <taxon>Tracheophyta</taxon>
        <taxon>Spermatophyta</taxon>
        <taxon>Magnoliopsida</taxon>
        <taxon>eudicotyledons</taxon>
        <taxon>Gunneridae</taxon>
        <taxon>Pentapetalae</taxon>
        <taxon>rosids</taxon>
        <taxon>fabids</taxon>
        <taxon>Malpighiales</taxon>
        <taxon>Euphorbiaceae</taxon>
        <taxon>Acalyphoideae</taxon>
        <taxon>Acalypheae</taxon>
        <taxon>Ricinus</taxon>
    </lineage>
</organism>
<evidence type="ECO:0000313" key="5">
    <source>
        <dbReference type="EMBL" id="EEF37052.1"/>
    </source>
</evidence>